<evidence type="ECO:0000313" key="5">
    <source>
        <dbReference type="Proteomes" id="UP001341281"/>
    </source>
</evidence>
<keyword evidence="2" id="KW-0812">Transmembrane</keyword>
<keyword evidence="2" id="KW-1133">Transmembrane helix</keyword>
<dbReference type="PANTHER" id="PTHR35410:SF2">
    <property type="entry name" value="OS02G0640200 PROTEIN"/>
    <property type="match status" value="1"/>
</dbReference>
<protein>
    <recommendedName>
        <fullName evidence="3">DUF7642 domain-containing protein</fullName>
    </recommendedName>
</protein>
<keyword evidence="2" id="KW-0472">Membrane</keyword>
<organism evidence="4 5">
    <name type="scientific">Paspalum notatum var. saurae</name>
    <dbReference type="NCBI Taxonomy" id="547442"/>
    <lineage>
        <taxon>Eukaryota</taxon>
        <taxon>Viridiplantae</taxon>
        <taxon>Streptophyta</taxon>
        <taxon>Embryophyta</taxon>
        <taxon>Tracheophyta</taxon>
        <taxon>Spermatophyta</taxon>
        <taxon>Magnoliopsida</taxon>
        <taxon>Liliopsida</taxon>
        <taxon>Poales</taxon>
        <taxon>Poaceae</taxon>
        <taxon>PACMAD clade</taxon>
        <taxon>Panicoideae</taxon>
        <taxon>Andropogonodae</taxon>
        <taxon>Paspaleae</taxon>
        <taxon>Paspalinae</taxon>
        <taxon>Paspalum</taxon>
    </lineage>
</organism>
<evidence type="ECO:0000259" key="3">
    <source>
        <dbReference type="Pfam" id="PF24649"/>
    </source>
</evidence>
<dbReference type="AlphaFoldDB" id="A0AAQ3WU69"/>
<accession>A0AAQ3WU69</accession>
<feature type="transmembrane region" description="Helical" evidence="2">
    <location>
        <begin position="58"/>
        <end position="81"/>
    </location>
</feature>
<dbReference type="Pfam" id="PF24649">
    <property type="entry name" value="DUF7642"/>
    <property type="match status" value="1"/>
</dbReference>
<dbReference type="PANTHER" id="PTHR35410">
    <property type="entry name" value="EXPRESSED PROTEIN"/>
    <property type="match status" value="1"/>
</dbReference>
<gene>
    <name evidence="4" type="ORF">U9M48_022636</name>
</gene>
<evidence type="ECO:0000313" key="4">
    <source>
        <dbReference type="EMBL" id="WVZ74457.1"/>
    </source>
</evidence>
<dbReference type="InterPro" id="IPR056059">
    <property type="entry name" value="DUF7642"/>
</dbReference>
<dbReference type="Proteomes" id="UP001341281">
    <property type="component" value="Chromosome 05"/>
</dbReference>
<sequence>MLSGYAVTLSERSASGTRLVEDLAPEAGDEEEAGAAARVLYRASFQELMPGYLQYDTIVWALISLLLVLAWGVGLLLLLYLPYKRYVLKRDVLSRQLYVTEDKIVYKATRPSYFPFMGIVKKEIKVPLHLIVDVIIEQGFLQSAYSLCTFRIESIARGKPAPVDELQFHGVYNPDLLRKVIIREASRRIQEVQSLETRLYSREGPSDVPPTSGFYSPSGKVKASPIRPVIDSKGKIPDNILLHKIEEVNQSVKNLESLLVRSHRRGLSDT</sequence>
<name>A0AAQ3WU69_PASNO</name>
<feature type="region of interest" description="Disordered" evidence="1">
    <location>
        <begin position="201"/>
        <end position="220"/>
    </location>
</feature>
<dbReference type="EMBL" id="CP144749">
    <property type="protein sequence ID" value="WVZ74457.1"/>
    <property type="molecule type" value="Genomic_DNA"/>
</dbReference>
<keyword evidence="5" id="KW-1185">Reference proteome</keyword>
<reference evidence="4 5" key="1">
    <citation type="submission" date="2024-02" db="EMBL/GenBank/DDBJ databases">
        <title>High-quality chromosome-scale genome assembly of Pensacola bahiagrass (Paspalum notatum Flugge var. saurae).</title>
        <authorList>
            <person name="Vega J.M."/>
            <person name="Podio M."/>
            <person name="Orjuela J."/>
            <person name="Siena L.A."/>
            <person name="Pessino S.C."/>
            <person name="Combes M.C."/>
            <person name="Mariac C."/>
            <person name="Albertini E."/>
            <person name="Pupilli F."/>
            <person name="Ortiz J.P.A."/>
            <person name="Leblanc O."/>
        </authorList>
    </citation>
    <scope>NUCLEOTIDE SEQUENCE [LARGE SCALE GENOMIC DNA]</scope>
    <source>
        <strain evidence="4">R1</strain>
        <tissue evidence="4">Leaf</tissue>
    </source>
</reference>
<proteinExistence type="predicted"/>
<feature type="domain" description="DUF7642" evidence="3">
    <location>
        <begin position="90"/>
        <end position="188"/>
    </location>
</feature>
<evidence type="ECO:0000256" key="2">
    <source>
        <dbReference type="SAM" id="Phobius"/>
    </source>
</evidence>
<evidence type="ECO:0000256" key="1">
    <source>
        <dbReference type="SAM" id="MobiDB-lite"/>
    </source>
</evidence>